<gene>
    <name evidence="5" type="ORF">DFJ64_0360</name>
</gene>
<keyword evidence="6" id="KW-1185">Reference proteome</keyword>
<dbReference type="OrthoDB" id="108476at2"/>
<dbReference type="PIRSF" id="PIRSF018249">
    <property type="entry name" value="MyrA_prd"/>
    <property type="match status" value="1"/>
</dbReference>
<evidence type="ECO:0000313" key="5">
    <source>
        <dbReference type="EMBL" id="REF34991.1"/>
    </source>
</evidence>
<feature type="binding site" evidence="2">
    <location>
        <position position="184"/>
    </location>
    <ligand>
        <name>S-adenosyl-L-methionine</name>
        <dbReference type="ChEBI" id="CHEBI:59789"/>
    </ligand>
</feature>
<protein>
    <submittedName>
        <fullName evidence="5">23S rRNA m(1)G-748 methyltransferase</fullName>
    </submittedName>
</protein>
<feature type="binding site" evidence="1">
    <location>
        <position position="15"/>
    </location>
    <ligand>
        <name>Zn(2+)</name>
        <dbReference type="ChEBI" id="CHEBI:29105"/>
    </ligand>
</feature>
<dbReference type="Proteomes" id="UP000256485">
    <property type="component" value="Unassembled WGS sequence"/>
</dbReference>
<dbReference type="InterPro" id="IPR016718">
    <property type="entry name" value="rRNA_m1G-MeTrfase_A_prd"/>
</dbReference>
<dbReference type="InterPro" id="IPR029063">
    <property type="entry name" value="SAM-dependent_MTases_sf"/>
</dbReference>
<organism evidence="5 6">
    <name type="scientific">Thermasporomyces composti</name>
    <dbReference type="NCBI Taxonomy" id="696763"/>
    <lineage>
        <taxon>Bacteria</taxon>
        <taxon>Bacillati</taxon>
        <taxon>Actinomycetota</taxon>
        <taxon>Actinomycetes</taxon>
        <taxon>Propionibacteriales</taxon>
        <taxon>Nocardioidaceae</taxon>
        <taxon>Thermasporomyces</taxon>
    </lineage>
</organism>
<dbReference type="PANTHER" id="PTHR42912">
    <property type="entry name" value="METHYLTRANSFERASE"/>
    <property type="match status" value="1"/>
</dbReference>
<feature type="binding site" evidence="1">
    <location>
        <position position="32"/>
    </location>
    <ligand>
        <name>Zn(2+)</name>
        <dbReference type="ChEBI" id="CHEBI:29105"/>
    </ligand>
</feature>
<evidence type="ECO:0000256" key="1">
    <source>
        <dbReference type="PIRSR" id="PIRSR018249-1"/>
    </source>
</evidence>
<dbReference type="InterPro" id="IPR041698">
    <property type="entry name" value="Methyltransf_25"/>
</dbReference>
<dbReference type="RefSeq" id="WP_115848854.1">
    <property type="nucleotide sequence ID" value="NZ_QTUC01000001.1"/>
</dbReference>
<keyword evidence="5" id="KW-0489">Methyltransferase</keyword>
<dbReference type="GO" id="GO:0046872">
    <property type="term" value="F:metal ion binding"/>
    <property type="evidence" value="ECO:0007669"/>
    <property type="project" value="UniProtKB-KW"/>
</dbReference>
<feature type="binding site" evidence="2">
    <location>
        <begin position="97"/>
        <end position="98"/>
    </location>
    <ligand>
        <name>S-adenosyl-L-methionine</name>
        <dbReference type="ChEBI" id="CHEBI:59789"/>
    </ligand>
</feature>
<dbReference type="AlphaFoldDB" id="A0A3D9VCG5"/>
<evidence type="ECO:0000259" key="3">
    <source>
        <dbReference type="Pfam" id="PF13649"/>
    </source>
</evidence>
<accession>A0A3D9VCG5</accession>
<dbReference type="EMBL" id="QTUC01000001">
    <property type="protein sequence ID" value="REF34991.1"/>
    <property type="molecule type" value="Genomic_DNA"/>
</dbReference>
<evidence type="ECO:0000259" key="4">
    <source>
        <dbReference type="Pfam" id="PF21302"/>
    </source>
</evidence>
<feature type="binding site" evidence="1">
    <location>
        <position position="28"/>
    </location>
    <ligand>
        <name>Zn(2+)</name>
        <dbReference type="ChEBI" id="CHEBI:29105"/>
    </ligand>
</feature>
<proteinExistence type="predicted"/>
<comment type="caution">
    <text evidence="5">The sequence shown here is derived from an EMBL/GenBank/DDBJ whole genome shotgun (WGS) entry which is preliminary data.</text>
</comment>
<dbReference type="GO" id="GO:0008168">
    <property type="term" value="F:methyltransferase activity"/>
    <property type="evidence" value="ECO:0007669"/>
    <property type="project" value="UniProtKB-KW"/>
</dbReference>
<feature type="binding site" evidence="1">
    <location>
        <position position="12"/>
    </location>
    <ligand>
        <name>Zn(2+)</name>
        <dbReference type="ChEBI" id="CHEBI:29105"/>
    </ligand>
</feature>
<dbReference type="Pfam" id="PF21302">
    <property type="entry name" value="Zn_ribbon_RlmA"/>
    <property type="match status" value="1"/>
</dbReference>
<dbReference type="Gene3D" id="3.40.50.150">
    <property type="entry name" value="Vaccinia Virus protein VP39"/>
    <property type="match status" value="1"/>
</dbReference>
<dbReference type="GO" id="GO:0032259">
    <property type="term" value="P:methylation"/>
    <property type="evidence" value="ECO:0007669"/>
    <property type="project" value="UniProtKB-KW"/>
</dbReference>
<dbReference type="InterPro" id="IPR048647">
    <property type="entry name" value="RlmA_N"/>
</dbReference>
<feature type="binding site" evidence="2">
    <location>
        <position position="74"/>
    </location>
    <ligand>
        <name>S-adenosyl-L-methionine</name>
        <dbReference type="ChEBI" id="CHEBI:59789"/>
    </ligand>
</feature>
<evidence type="ECO:0000313" key="6">
    <source>
        <dbReference type="Proteomes" id="UP000256485"/>
    </source>
</evidence>
<feature type="domain" description="23S rRNA (guanine(745)-N(1))-methyltransferase N-terminal" evidence="4">
    <location>
        <begin position="11"/>
        <end position="45"/>
    </location>
</feature>
<feature type="domain" description="Methyltransferase" evidence="3">
    <location>
        <begin position="90"/>
        <end position="173"/>
    </location>
</feature>
<dbReference type="Pfam" id="PF13649">
    <property type="entry name" value="Methyltransf_25"/>
    <property type="match status" value="1"/>
</dbReference>
<dbReference type="PANTHER" id="PTHR42912:SF45">
    <property type="entry name" value="23S RRNA (GUANINE(745)-N(1))-METHYLTRANSFERASE"/>
    <property type="match status" value="1"/>
</dbReference>
<name>A0A3D9VCG5_THECX</name>
<keyword evidence="2" id="KW-0949">S-adenosyl-L-methionine</keyword>
<dbReference type="InterPro" id="IPR050508">
    <property type="entry name" value="Methyltransf_Superfamily"/>
</dbReference>
<keyword evidence="1" id="KW-0479">Metal-binding</keyword>
<dbReference type="SUPFAM" id="SSF53335">
    <property type="entry name" value="S-adenosyl-L-methionine-dependent methyltransferases"/>
    <property type="match status" value="1"/>
</dbReference>
<evidence type="ECO:0000256" key="2">
    <source>
        <dbReference type="PIRSR" id="PIRSR018249-2"/>
    </source>
</evidence>
<reference evidence="5 6" key="1">
    <citation type="submission" date="2018-08" db="EMBL/GenBank/DDBJ databases">
        <title>Sequencing the genomes of 1000 actinobacteria strains.</title>
        <authorList>
            <person name="Klenk H.-P."/>
        </authorList>
    </citation>
    <scope>NUCLEOTIDE SEQUENCE [LARGE SCALE GENOMIC DNA]</scope>
    <source>
        <strain evidence="5 6">DSM 22891</strain>
    </source>
</reference>
<keyword evidence="1" id="KW-0862">Zinc</keyword>
<keyword evidence="5" id="KW-0808">Transferase</keyword>
<sequence length="275" mass="29570">MGLLDVVHLLRCPVCGRQLAARGRSLRCGGGHSFDIARHGYVTLLRGRGRGKGLPGDSSTMVAAREAFLAAGHYRWLAEAVAARAGGDVVVDAGAGTGYYLAAVLERTPGLGIAIDSSAYALRRAARAHPAIGAVRADLWRDLPLGDGVADVVLNVFAPRHAAEFARVLRRGGRLVTVTPEPRHLVELVSRLDLLSVDAEKERRLAESLGRWFTVADSERFDVSLRLDHDAVRALVAMGPSAWHTDPETVAARIRRLPAPVTVTASCRVTTWRPS</sequence>
<dbReference type="CDD" id="cd02440">
    <property type="entry name" value="AdoMet_MTases"/>
    <property type="match status" value="1"/>
</dbReference>